<dbReference type="EMBL" id="VXIV02003021">
    <property type="protein sequence ID" value="KAF6021494.1"/>
    <property type="molecule type" value="Genomic_DNA"/>
</dbReference>
<feature type="region of interest" description="Disordered" evidence="1">
    <location>
        <begin position="106"/>
        <end position="149"/>
    </location>
</feature>
<keyword evidence="3" id="KW-1185">Reference proteome</keyword>
<protein>
    <submittedName>
        <fullName evidence="2">Uncharacterized protein</fullName>
    </submittedName>
</protein>
<organism evidence="2 3">
    <name type="scientific">Bugula neritina</name>
    <name type="common">Brown bryozoan</name>
    <name type="synonym">Sertularia neritina</name>
    <dbReference type="NCBI Taxonomy" id="10212"/>
    <lineage>
        <taxon>Eukaryota</taxon>
        <taxon>Metazoa</taxon>
        <taxon>Spiralia</taxon>
        <taxon>Lophotrochozoa</taxon>
        <taxon>Bryozoa</taxon>
        <taxon>Gymnolaemata</taxon>
        <taxon>Cheilostomatida</taxon>
        <taxon>Flustrina</taxon>
        <taxon>Buguloidea</taxon>
        <taxon>Bugulidae</taxon>
        <taxon>Bugula</taxon>
    </lineage>
</organism>
<dbReference type="Proteomes" id="UP000593567">
    <property type="component" value="Unassembled WGS sequence"/>
</dbReference>
<evidence type="ECO:0000313" key="2">
    <source>
        <dbReference type="EMBL" id="KAF6021494.1"/>
    </source>
</evidence>
<comment type="caution">
    <text evidence="2">The sequence shown here is derived from an EMBL/GenBank/DDBJ whole genome shotgun (WGS) entry which is preliminary data.</text>
</comment>
<evidence type="ECO:0000313" key="3">
    <source>
        <dbReference type="Proteomes" id="UP000593567"/>
    </source>
</evidence>
<reference evidence="2" key="1">
    <citation type="submission" date="2020-06" db="EMBL/GenBank/DDBJ databases">
        <title>Draft genome of Bugula neritina, a colonial animal packing powerful symbionts and potential medicines.</title>
        <authorList>
            <person name="Rayko M."/>
        </authorList>
    </citation>
    <scope>NUCLEOTIDE SEQUENCE [LARGE SCALE GENOMIC DNA]</scope>
    <source>
        <strain evidence="2">Kwan_BN1</strain>
    </source>
</reference>
<dbReference type="AlphaFoldDB" id="A0A7J7J6W9"/>
<gene>
    <name evidence="2" type="ORF">EB796_020196</name>
</gene>
<name>A0A7J7J6W9_BUGNE</name>
<accession>A0A7J7J6W9</accession>
<sequence>MLFQKHLLFSAFRMHCSCSRTQLQIPPRRTSRKCRCSKFISLTDTGEAGAAGQDAPGHVAVELKADQEDVRPDTDIVMAAEDVMAVHTRLDDATLDAAQLMEAGHTGPTGLEVTEARSRPEPEPVADLTQDVEEDTAEDPPNKPDTLDTTKHLLNPTRESHFTCRTQHQIFIETSRPFA</sequence>
<evidence type="ECO:0000256" key="1">
    <source>
        <dbReference type="SAM" id="MobiDB-lite"/>
    </source>
</evidence>
<proteinExistence type="predicted"/>
<feature type="compositionally biased region" description="Basic and acidic residues" evidence="1">
    <location>
        <begin position="140"/>
        <end position="149"/>
    </location>
</feature>